<feature type="transmembrane region" description="Helical" evidence="1">
    <location>
        <begin position="75"/>
        <end position="93"/>
    </location>
</feature>
<reference evidence="2" key="2">
    <citation type="journal article" date="2022" name="Microbiol. Resour. Announc.">
        <title>Metagenome Sequencing to Explore Phylogenomics of Terrestrial Cyanobacteria.</title>
        <authorList>
            <person name="Ward R.D."/>
            <person name="Stajich J.E."/>
            <person name="Johansen J.R."/>
            <person name="Huntemann M."/>
            <person name="Clum A."/>
            <person name="Foster B."/>
            <person name="Foster B."/>
            <person name="Roux S."/>
            <person name="Palaniappan K."/>
            <person name="Varghese N."/>
            <person name="Mukherjee S."/>
            <person name="Reddy T.B.K."/>
            <person name="Daum C."/>
            <person name="Copeland A."/>
            <person name="Chen I.A."/>
            <person name="Ivanova N.N."/>
            <person name="Kyrpides N.C."/>
            <person name="Shapiro N."/>
            <person name="Eloe-Fadrosh E.A."/>
            <person name="Pietrasiak N."/>
        </authorList>
    </citation>
    <scope>NUCLEOTIDE SEQUENCE</scope>
    <source>
        <strain evidence="2">GSE-TBD4-15B</strain>
    </source>
</reference>
<feature type="transmembrane region" description="Helical" evidence="1">
    <location>
        <begin position="123"/>
        <end position="143"/>
    </location>
</feature>
<name>A0A951U3Y1_9CYAN</name>
<gene>
    <name evidence="2" type="ORF">KME07_06790</name>
</gene>
<feature type="transmembrane region" description="Helical" evidence="1">
    <location>
        <begin position="12"/>
        <end position="32"/>
    </location>
</feature>
<organism evidence="2 3">
    <name type="scientific">Pegethrix bostrychoides GSE-TBD4-15B</name>
    <dbReference type="NCBI Taxonomy" id="2839662"/>
    <lineage>
        <taxon>Bacteria</taxon>
        <taxon>Bacillati</taxon>
        <taxon>Cyanobacteriota</taxon>
        <taxon>Cyanophyceae</taxon>
        <taxon>Oculatellales</taxon>
        <taxon>Oculatellaceae</taxon>
        <taxon>Pegethrix</taxon>
    </lineage>
</organism>
<dbReference type="AlphaFoldDB" id="A0A951U3Y1"/>
<accession>A0A951U3Y1</accession>
<dbReference type="Proteomes" id="UP000707356">
    <property type="component" value="Unassembled WGS sequence"/>
</dbReference>
<proteinExistence type="predicted"/>
<evidence type="ECO:0000313" key="3">
    <source>
        <dbReference type="Proteomes" id="UP000707356"/>
    </source>
</evidence>
<evidence type="ECO:0000256" key="1">
    <source>
        <dbReference type="SAM" id="Phobius"/>
    </source>
</evidence>
<keyword evidence="1" id="KW-1133">Transmembrane helix</keyword>
<keyword evidence="1" id="KW-0472">Membrane</keyword>
<feature type="transmembrane region" description="Helical" evidence="1">
    <location>
        <begin position="155"/>
        <end position="178"/>
    </location>
</feature>
<sequence>MFSRMSDLAKLLLGALLITDFSFIALHLLFRYTYFSTDIGLALEVDRGFSEIFQYLKEFWIALALGFLALRYRSWLYGVLATLFFYILLDDAAKLHEKSGAVISQRFAFSDLWGLQAQDFGELLFYSGVMLVFAGLIALAYPTGQTAAKRTVRQLIVLLGLFACFAIGADLLHSAIRIPVLDPLLIALEDGGELIAMSIIATYIFVRLEQASRTHLSIEMHKTDSVNS</sequence>
<evidence type="ECO:0000313" key="2">
    <source>
        <dbReference type="EMBL" id="MBW4465133.1"/>
    </source>
</evidence>
<comment type="caution">
    <text evidence="2">The sequence shown here is derived from an EMBL/GenBank/DDBJ whole genome shotgun (WGS) entry which is preliminary data.</text>
</comment>
<protein>
    <submittedName>
        <fullName evidence="2">Uncharacterized protein</fullName>
    </submittedName>
</protein>
<dbReference type="EMBL" id="JAHHHV010000031">
    <property type="protein sequence ID" value="MBW4465133.1"/>
    <property type="molecule type" value="Genomic_DNA"/>
</dbReference>
<keyword evidence="1" id="KW-0812">Transmembrane</keyword>
<feature type="transmembrane region" description="Helical" evidence="1">
    <location>
        <begin position="52"/>
        <end position="70"/>
    </location>
</feature>
<feature type="transmembrane region" description="Helical" evidence="1">
    <location>
        <begin position="184"/>
        <end position="206"/>
    </location>
</feature>
<reference evidence="2" key="1">
    <citation type="submission" date="2021-05" db="EMBL/GenBank/DDBJ databases">
        <authorList>
            <person name="Pietrasiak N."/>
            <person name="Ward R."/>
            <person name="Stajich J.E."/>
            <person name="Kurbessoian T."/>
        </authorList>
    </citation>
    <scope>NUCLEOTIDE SEQUENCE</scope>
    <source>
        <strain evidence="2">GSE-TBD4-15B</strain>
    </source>
</reference>